<dbReference type="GO" id="GO:0004413">
    <property type="term" value="F:homoserine kinase activity"/>
    <property type="evidence" value="ECO:0007669"/>
    <property type="project" value="UniProtKB-UniRule"/>
</dbReference>
<keyword evidence="8 12" id="KW-0547">Nucleotide-binding</keyword>
<dbReference type="SUPFAM" id="SSF55060">
    <property type="entry name" value="GHMP Kinase, C-terminal domain"/>
    <property type="match status" value="1"/>
</dbReference>
<keyword evidence="6 12" id="KW-0808">Transferase</keyword>
<evidence type="ECO:0000256" key="11">
    <source>
        <dbReference type="ARBA" id="ARBA00049375"/>
    </source>
</evidence>
<dbReference type="OrthoDB" id="9769912at2"/>
<dbReference type="RefSeq" id="WP_046006872.1">
    <property type="nucleotide sequence ID" value="NZ_JXYA01000057.1"/>
</dbReference>
<dbReference type="Pfam" id="PF08544">
    <property type="entry name" value="GHMP_kinases_C"/>
    <property type="match status" value="1"/>
</dbReference>
<dbReference type="GO" id="GO:0009088">
    <property type="term" value="P:threonine biosynthetic process"/>
    <property type="evidence" value="ECO:0007669"/>
    <property type="project" value="UniProtKB-UniRule"/>
</dbReference>
<evidence type="ECO:0000313" key="16">
    <source>
        <dbReference type="Proteomes" id="UP000033452"/>
    </source>
</evidence>
<dbReference type="NCBIfam" id="NF002288">
    <property type="entry name" value="PRK01212.1-4"/>
    <property type="match status" value="1"/>
</dbReference>
<dbReference type="SUPFAM" id="SSF54211">
    <property type="entry name" value="Ribosomal protein S5 domain 2-like"/>
    <property type="match status" value="1"/>
</dbReference>
<keyword evidence="5 12" id="KW-0028">Amino-acid biosynthesis</keyword>
<keyword evidence="9 12" id="KW-0418">Kinase</keyword>
<feature type="binding site" evidence="12">
    <location>
        <begin position="92"/>
        <end position="102"/>
    </location>
    <ligand>
        <name>ATP</name>
        <dbReference type="ChEBI" id="CHEBI:30616"/>
    </ligand>
</feature>
<keyword evidence="16" id="KW-1185">Reference proteome</keyword>
<comment type="function">
    <text evidence="12">Catalyzes the ATP-dependent phosphorylation of L-homoserine to L-homoserine phosphate.</text>
</comment>
<dbReference type="UniPathway" id="UPA00050">
    <property type="reaction ID" value="UER00064"/>
</dbReference>
<name>A0A0F4QEB7_9GAMM</name>
<dbReference type="InterPro" id="IPR013750">
    <property type="entry name" value="GHMP_kinase_C_dom"/>
</dbReference>
<dbReference type="GO" id="GO:0005737">
    <property type="term" value="C:cytoplasm"/>
    <property type="evidence" value="ECO:0007669"/>
    <property type="project" value="UniProtKB-SubCell"/>
</dbReference>
<evidence type="ECO:0000256" key="10">
    <source>
        <dbReference type="ARBA" id="ARBA00022840"/>
    </source>
</evidence>
<evidence type="ECO:0000259" key="13">
    <source>
        <dbReference type="Pfam" id="PF00288"/>
    </source>
</evidence>
<comment type="pathway">
    <text evidence="1 12">Amino-acid biosynthesis; L-threonine biosynthesis; L-threonine from L-aspartate: step 4/5.</text>
</comment>
<evidence type="ECO:0000256" key="2">
    <source>
        <dbReference type="ARBA" id="ARBA00007370"/>
    </source>
</evidence>
<evidence type="ECO:0000256" key="3">
    <source>
        <dbReference type="ARBA" id="ARBA00012078"/>
    </source>
</evidence>
<evidence type="ECO:0000256" key="4">
    <source>
        <dbReference type="ARBA" id="ARBA00017858"/>
    </source>
</evidence>
<gene>
    <name evidence="12" type="primary">thrB</name>
    <name evidence="15" type="ORF">TW77_20720</name>
</gene>
<dbReference type="InterPro" id="IPR000870">
    <property type="entry name" value="Homoserine_kinase"/>
</dbReference>
<feature type="domain" description="GHMP kinase N-terminal" evidence="13">
    <location>
        <begin position="63"/>
        <end position="151"/>
    </location>
</feature>
<dbReference type="EMBL" id="JXYA01000057">
    <property type="protein sequence ID" value="KJZ06021.1"/>
    <property type="molecule type" value="Genomic_DNA"/>
</dbReference>
<reference evidence="15 16" key="1">
    <citation type="journal article" date="2015" name="BMC Genomics">
        <title>Genome mining reveals unlocked bioactive potential of marine Gram-negative bacteria.</title>
        <authorList>
            <person name="Machado H."/>
            <person name="Sonnenschein E.C."/>
            <person name="Melchiorsen J."/>
            <person name="Gram L."/>
        </authorList>
    </citation>
    <scope>NUCLEOTIDE SEQUENCE [LARGE SCALE GENOMIC DNA]</scope>
    <source>
        <strain evidence="15 16">S2471</strain>
    </source>
</reference>
<dbReference type="InterPro" id="IPR036554">
    <property type="entry name" value="GHMP_kinase_C_sf"/>
</dbReference>
<dbReference type="Proteomes" id="UP000033452">
    <property type="component" value="Unassembled WGS sequence"/>
</dbReference>
<proteinExistence type="inferred from homology"/>
<dbReference type="PANTHER" id="PTHR20861:SF1">
    <property type="entry name" value="HOMOSERINE KINASE"/>
    <property type="match status" value="1"/>
</dbReference>
<feature type="domain" description="GHMP kinase C-terminal" evidence="14">
    <location>
        <begin position="225"/>
        <end position="282"/>
    </location>
</feature>
<dbReference type="InterPro" id="IPR006204">
    <property type="entry name" value="GHMP_kinase_N_dom"/>
</dbReference>
<comment type="similarity">
    <text evidence="2 12">Belongs to the GHMP kinase family. Homoserine kinase subfamily.</text>
</comment>
<dbReference type="PATRIC" id="fig|43658.5.peg.4370"/>
<keyword evidence="12" id="KW-0963">Cytoplasm</keyword>
<evidence type="ECO:0000256" key="9">
    <source>
        <dbReference type="ARBA" id="ARBA00022777"/>
    </source>
</evidence>
<dbReference type="InterPro" id="IPR020568">
    <property type="entry name" value="Ribosomal_Su5_D2-typ_SF"/>
</dbReference>
<protein>
    <recommendedName>
        <fullName evidence="4 12">Homoserine kinase</fullName>
        <shortName evidence="12">HK</shortName>
        <shortName evidence="12">HSK</shortName>
        <ecNumber evidence="3 12">2.7.1.39</ecNumber>
    </recommendedName>
</protein>
<dbReference type="GO" id="GO:0005524">
    <property type="term" value="F:ATP binding"/>
    <property type="evidence" value="ECO:0007669"/>
    <property type="project" value="UniProtKB-UniRule"/>
</dbReference>
<evidence type="ECO:0000256" key="12">
    <source>
        <dbReference type="HAMAP-Rule" id="MF_00384"/>
    </source>
</evidence>
<evidence type="ECO:0000256" key="5">
    <source>
        <dbReference type="ARBA" id="ARBA00022605"/>
    </source>
</evidence>
<dbReference type="EC" id="2.7.1.39" evidence="3 12"/>
<evidence type="ECO:0000313" key="15">
    <source>
        <dbReference type="EMBL" id="KJZ06021.1"/>
    </source>
</evidence>
<dbReference type="NCBIfam" id="TIGR00191">
    <property type="entry name" value="thrB"/>
    <property type="match status" value="1"/>
</dbReference>
<dbReference type="PROSITE" id="PS00627">
    <property type="entry name" value="GHMP_KINASES_ATP"/>
    <property type="match status" value="1"/>
</dbReference>
<keyword evidence="10 12" id="KW-0067">ATP-binding</keyword>
<evidence type="ECO:0000256" key="1">
    <source>
        <dbReference type="ARBA" id="ARBA00005015"/>
    </source>
</evidence>
<dbReference type="PRINTS" id="PR00958">
    <property type="entry name" value="HOMSERKINASE"/>
</dbReference>
<evidence type="ECO:0000256" key="6">
    <source>
        <dbReference type="ARBA" id="ARBA00022679"/>
    </source>
</evidence>
<dbReference type="PANTHER" id="PTHR20861">
    <property type="entry name" value="HOMOSERINE/4-DIPHOSPHOCYTIDYL-2-C-METHYL-D-ERYTHRITOL KINASE"/>
    <property type="match status" value="1"/>
</dbReference>
<dbReference type="Pfam" id="PF00288">
    <property type="entry name" value="GHMP_kinases_N"/>
    <property type="match status" value="1"/>
</dbReference>
<sequence>MKRFFAPASIGNFCVGFDSLGAAIAPLDGTLLGDVVSVEAAEQDSFACIGPYAAKLPAQAEENLAYQCLVHFREHVAANMPGVKLTLEKRLPIGSGLGSSACSVVATFAALNAFAQTQLSQTQMIELMADFEGKVSGARHYDNITPCYLGGLQLTAELVPDRALSLPSDDNWRLVVAYPGFALNTAAARAVLPHQLATHDAVEFAQRLSTFTLLMAQQQFDKAVTLMKDEIAEPARAPLIKGFAEARQSLPELGALNVSISGAGPTLFALCASEEDAQRCQLWLQQNYLNEQGFSHICRIDPQGTREIKEGE</sequence>
<dbReference type="Gene3D" id="3.30.70.890">
    <property type="entry name" value="GHMP kinase, C-terminal domain"/>
    <property type="match status" value="1"/>
</dbReference>
<evidence type="ECO:0000259" key="14">
    <source>
        <dbReference type="Pfam" id="PF08544"/>
    </source>
</evidence>
<evidence type="ECO:0000256" key="8">
    <source>
        <dbReference type="ARBA" id="ARBA00022741"/>
    </source>
</evidence>
<dbReference type="HAMAP" id="MF_00384">
    <property type="entry name" value="Homoser_kinase"/>
    <property type="match status" value="1"/>
</dbReference>
<dbReference type="Gene3D" id="3.30.230.10">
    <property type="match status" value="1"/>
</dbReference>
<dbReference type="InterPro" id="IPR006203">
    <property type="entry name" value="GHMP_knse_ATP-bd_CS"/>
</dbReference>
<keyword evidence="7 12" id="KW-0791">Threonine biosynthesis</keyword>
<dbReference type="PIRSF" id="PIRSF000676">
    <property type="entry name" value="Homoser_kin"/>
    <property type="match status" value="1"/>
</dbReference>
<dbReference type="InterPro" id="IPR014721">
    <property type="entry name" value="Ribsml_uS5_D2-typ_fold_subgr"/>
</dbReference>
<comment type="subcellular location">
    <subcellularLocation>
        <location evidence="12">Cytoplasm</location>
    </subcellularLocation>
</comment>
<dbReference type="AlphaFoldDB" id="A0A0F4QEB7"/>
<comment type="caution">
    <text evidence="15">The sequence shown here is derived from an EMBL/GenBank/DDBJ whole genome shotgun (WGS) entry which is preliminary data.</text>
</comment>
<accession>A0A0F4QEB7</accession>
<evidence type="ECO:0000256" key="7">
    <source>
        <dbReference type="ARBA" id="ARBA00022697"/>
    </source>
</evidence>
<comment type="catalytic activity">
    <reaction evidence="11 12">
        <text>L-homoserine + ATP = O-phospho-L-homoserine + ADP + H(+)</text>
        <dbReference type="Rhea" id="RHEA:13985"/>
        <dbReference type="ChEBI" id="CHEBI:15378"/>
        <dbReference type="ChEBI" id="CHEBI:30616"/>
        <dbReference type="ChEBI" id="CHEBI:57476"/>
        <dbReference type="ChEBI" id="CHEBI:57590"/>
        <dbReference type="ChEBI" id="CHEBI:456216"/>
        <dbReference type="EC" id="2.7.1.39"/>
    </reaction>
</comment>
<organism evidence="15 16">
    <name type="scientific">Pseudoalteromonas rubra</name>
    <dbReference type="NCBI Taxonomy" id="43658"/>
    <lineage>
        <taxon>Bacteria</taxon>
        <taxon>Pseudomonadati</taxon>
        <taxon>Pseudomonadota</taxon>
        <taxon>Gammaproteobacteria</taxon>
        <taxon>Alteromonadales</taxon>
        <taxon>Pseudoalteromonadaceae</taxon>
        <taxon>Pseudoalteromonas</taxon>
    </lineage>
</organism>